<dbReference type="EMBL" id="WHUW01000044">
    <property type="protein sequence ID" value="KAF8432040.1"/>
    <property type="molecule type" value="Genomic_DNA"/>
</dbReference>
<accession>A0AAD4GKU2</accession>
<reference evidence="3" key="2">
    <citation type="journal article" date="2020" name="Nat. Commun.">
        <title>Large-scale genome sequencing of mycorrhizal fungi provides insights into the early evolution of symbiotic traits.</title>
        <authorList>
            <person name="Miyauchi S."/>
            <person name="Kiss E."/>
            <person name="Kuo A."/>
            <person name="Drula E."/>
            <person name="Kohler A."/>
            <person name="Sanchez-Garcia M."/>
            <person name="Morin E."/>
            <person name="Andreopoulos B."/>
            <person name="Barry K.W."/>
            <person name="Bonito G."/>
            <person name="Buee M."/>
            <person name="Carver A."/>
            <person name="Chen C."/>
            <person name="Cichocki N."/>
            <person name="Clum A."/>
            <person name="Culley D."/>
            <person name="Crous P.W."/>
            <person name="Fauchery L."/>
            <person name="Girlanda M."/>
            <person name="Hayes R.D."/>
            <person name="Keri Z."/>
            <person name="LaButti K."/>
            <person name="Lipzen A."/>
            <person name="Lombard V."/>
            <person name="Magnuson J."/>
            <person name="Maillard F."/>
            <person name="Murat C."/>
            <person name="Nolan M."/>
            <person name="Ohm R.A."/>
            <person name="Pangilinan J."/>
            <person name="Pereira M.F."/>
            <person name="Perotto S."/>
            <person name="Peter M."/>
            <person name="Pfister S."/>
            <person name="Riley R."/>
            <person name="Sitrit Y."/>
            <person name="Stielow J.B."/>
            <person name="Szollosi G."/>
            <person name="Zifcakova L."/>
            <person name="Stursova M."/>
            <person name="Spatafora J.W."/>
            <person name="Tedersoo L."/>
            <person name="Vaario L.M."/>
            <person name="Yamada A."/>
            <person name="Yan M."/>
            <person name="Wang P."/>
            <person name="Xu J."/>
            <person name="Bruns T."/>
            <person name="Baldrian P."/>
            <person name="Vilgalys R."/>
            <person name="Dunand C."/>
            <person name="Henrissat B."/>
            <person name="Grigoriev I.V."/>
            <person name="Hibbett D."/>
            <person name="Nagy L.G."/>
            <person name="Martin F.M."/>
        </authorList>
    </citation>
    <scope>NUCLEOTIDE SEQUENCE</scope>
    <source>
        <strain evidence="3">BED1</strain>
    </source>
</reference>
<dbReference type="EMBL" id="WHUW01000004">
    <property type="protein sequence ID" value="KAF8448093.1"/>
    <property type="molecule type" value="Genomic_DNA"/>
</dbReference>
<protein>
    <submittedName>
        <fullName evidence="3">Uncharacterized protein</fullName>
    </submittedName>
</protein>
<dbReference type="EMBL" id="WHUW01000130">
    <property type="protein sequence ID" value="KAF8422172.1"/>
    <property type="molecule type" value="Genomic_DNA"/>
</dbReference>
<dbReference type="AlphaFoldDB" id="A0AAD4GKU2"/>
<evidence type="ECO:0000313" key="4">
    <source>
        <dbReference type="Proteomes" id="UP001194468"/>
    </source>
</evidence>
<comment type="caution">
    <text evidence="3">The sequence shown here is derived from an EMBL/GenBank/DDBJ whole genome shotgun (WGS) entry which is preliminary data.</text>
</comment>
<keyword evidence="4" id="KW-1185">Reference proteome</keyword>
<dbReference type="Pfam" id="PF07956">
    <property type="entry name" value="DUF1690"/>
    <property type="match status" value="1"/>
</dbReference>
<proteinExistence type="predicted"/>
<evidence type="ECO:0000313" key="1">
    <source>
        <dbReference type="EMBL" id="KAF8422172.1"/>
    </source>
</evidence>
<dbReference type="InterPro" id="IPR012471">
    <property type="entry name" value="DUF1690"/>
</dbReference>
<evidence type="ECO:0000313" key="2">
    <source>
        <dbReference type="EMBL" id="KAF8432040.1"/>
    </source>
</evidence>
<gene>
    <name evidence="3" type="ORF">L210DRAFT_3527933</name>
    <name evidence="2" type="ORF">L210DRAFT_3558961</name>
    <name evidence="1" type="ORF">L210DRAFT_3571576</name>
</gene>
<organism evidence="3 4">
    <name type="scientific">Boletus edulis BED1</name>
    <dbReference type="NCBI Taxonomy" id="1328754"/>
    <lineage>
        <taxon>Eukaryota</taxon>
        <taxon>Fungi</taxon>
        <taxon>Dikarya</taxon>
        <taxon>Basidiomycota</taxon>
        <taxon>Agaricomycotina</taxon>
        <taxon>Agaricomycetes</taxon>
        <taxon>Agaricomycetidae</taxon>
        <taxon>Boletales</taxon>
        <taxon>Boletineae</taxon>
        <taxon>Boletaceae</taxon>
        <taxon>Boletoideae</taxon>
        <taxon>Boletus</taxon>
    </lineage>
</organism>
<reference evidence="3" key="1">
    <citation type="submission" date="2019-10" db="EMBL/GenBank/DDBJ databases">
        <authorList>
            <consortium name="DOE Joint Genome Institute"/>
            <person name="Kuo A."/>
            <person name="Miyauchi S."/>
            <person name="Kiss E."/>
            <person name="Drula E."/>
            <person name="Kohler A."/>
            <person name="Sanchez-Garcia M."/>
            <person name="Andreopoulos B."/>
            <person name="Barry K.W."/>
            <person name="Bonito G."/>
            <person name="Buee M."/>
            <person name="Carver A."/>
            <person name="Chen C."/>
            <person name="Cichocki N."/>
            <person name="Clum A."/>
            <person name="Culley D."/>
            <person name="Crous P.W."/>
            <person name="Fauchery L."/>
            <person name="Girlanda M."/>
            <person name="Hayes R."/>
            <person name="Keri Z."/>
            <person name="LaButti K."/>
            <person name="Lipzen A."/>
            <person name="Lombard V."/>
            <person name="Magnuson J."/>
            <person name="Maillard F."/>
            <person name="Morin E."/>
            <person name="Murat C."/>
            <person name="Nolan M."/>
            <person name="Ohm R."/>
            <person name="Pangilinan J."/>
            <person name="Pereira M."/>
            <person name="Perotto S."/>
            <person name="Peter M."/>
            <person name="Riley R."/>
            <person name="Sitrit Y."/>
            <person name="Stielow B."/>
            <person name="Szollosi G."/>
            <person name="Zifcakova L."/>
            <person name="Stursova M."/>
            <person name="Spatafora J.W."/>
            <person name="Tedersoo L."/>
            <person name="Vaario L.-M."/>
            <person name="Yamada A."/>
            <person name="Yan M."/>
            <person name="Wang P."/>
            <person name="Xu J."/>
            <person name="Bruns T."/>
            <person name="Baldrian P."/>
            <person name="Vilgalys R."/>
            <person name="Henrissat B."/>
            <person name="Grigoriev I.V."/>
            <person name="Hibbett D."/>
            <person name="Nagy L.G."/>
            <person name="Martin F.M."/>
        </authorList>
    </citation>
    <scope>NUCLEOTIDE SEQUENCE</scope>
    <source>
        <strain evidence="3">BED1</strain>
    </source>
</reference>
<dbReference type="Proteomes" id="UP001194468">
    <property type="component" value="Unassembled WGS sequence"/>
</dbReference>
<sequence length="175" mass="19576">MGASQSTPDKGAKVFHSETPIEVSPDVVNNLSARLASQETIPERQFGVDSRIQERIQHELTALRAEEETVQLEIYRALEKENLDREMGMVEDGSTHGGLKTGVALIGDLEEIREKVARFHARRQLDAFPSVKETGEAIASCYKMNVTTTLECWREVARFKAAVVDAETRYLASLR</sequence>
<evidence type="ECO:0000313" key="3">
    <source>
        <dbReference type="EMBL" id="KAF8448093.1"/>
    </source>
</evidence>
<name>A0AAD4GKU2_BOLED</name>